<dbReference type="GO" id="GO:0016787">
    <property type="term" value="F:hydrolase activity"/>
    <property type="evidence" value="ECO:0007669"/>
    <property type="project" value="UniProtKB-KW"/>
</dbReference>
<dbReference type="InterPro" id="IPR022742">
    <property type="entry name" value="Hydrolase_4"/>
</dbReference>
<dbReference type="SUPFAM" id="SSF53474">
    <property type="entry name" value="alpha/beta-Hydrolases"/>
    <property type="match status" value="1"/>
</dbReference>
<gene>
    <name evidence="2" type="ORF">GNT65_13430</name>
</gene>
<dbReference type="PANTHER" id="PTHR11614">
    <property type="entry name" value="PHOSPHOLIPASE-RELATED"/>
    <property type="match status" value="1"/>
</dbReference>
<accession>A0A6L7HZI6</accession>
<name>A0A6L7HZI6_9GAMM</name>
<comment type="caution">
    <text evidence="2">The sequence shown here is derived from an EMBL/GenBank/DDBJ whole genome shotgun (WGS) entry which is preliminary data.</text>
</comment>
<dbReference type="AlphaFoldDB" id="A0A6L7HZI6"/>
<dbReference type="Proteomes" id="UP000474778">
    <property type="component" value="Unassembled WGS sequence"/>
</dbReference>
<dbReference type="InterPro" id="IPR029058">
    <property type="entry name" value="AB_hydrolase_fold"/>
</dbReference>
<feature type="domain" description="Serine aminopeptidase S33" evidence="1">
    <location>
        <begin position="61"/>
        <end position="311"/>
    </location>
</feature>
<dbReference type="InterPro" id="IPR051044">
    <property type="entry name" value="MAG_DAG_Lipase"/>
</dbReference>
<reference evidence="2 3" key="1">
    <citation type="submission" date="2019-12" db="EMBL/GenBank/DDBJ databases">
        <title>Shewanella insulae sp. nov., isolated from a tidal flat.</title>
        <authorList>
            <person name="Yoon J.-H."/>
        </authorList>
    </citation>
    <scope>NUCLEOTIDE SEQUENCE [LARGE SCALE GENOMIC DNA]</scope>
    <source>
        <strain evidence="2 3">JBTF-M18</strain>
    </source>
</reference>
<keyword evidence="2" id="KW-0378">Hydrolase</keyword>
<dbReference type="Gene3D" id="3.40.50.1820">
    <property type="entry name" value="alpha/beta hydrolase"/>
    <property type="match status" value="1"/>
</dbReference>
<dbReference type="RefSeq" id="WP_160797005.1">
    <property type="nucleotide sequence ID" value="NZ_WRPA01000011.1"/>
</dbReference>
<evidence type="ECO:0000259" key="1">
    <source>
        <dbReference type="Pfam" id="PF12146"/>
    </source>
</evidence>
<dbReference type="EMBL" id="WRPA01000011">
    <property type="protein sequence ID" value="MXR69666.1"/>
    <property type="molecule type" value="Genomic_DNA"/>
</dbReference>
<dbReference type="Pfam" id="PF12146">
    <property type="entry name" value="Hydrolase_4"/>
    <property type="match status" value="1"/>
</dbReference>
<sequence>MSTAPVSTSSGTIATELPVFSSESEDNRQQLDAFWRKVEQGYLTTSDGLKLAYCVATHPESTRAIVISSGRVEAYLKYQELIFDLYQLGYSVYALDHRGQGLSARLTDNPHQGHVEKFADYVNDFGHFIDTLVSPKQHDRLFLVGHSMGGTIATLYLQQAPKVFDAAVLSAPMYGICLPMPKPFVRWLAGHLDNGSNNNPNYVLGGKDYEPVPFEQNDLTHSAKRYQDYRRLYETYPQLQLGSPTNRWLIESLDACEQAIQAAKHSQTPILILQAEEDSIVDNRAQDAAKGEHCHLYKVVHARHEIFMERDNARDQALGQLADFLSLHA</sequence>
<proteinExistence type="predicted"/>
<keyword evidence="3" id="KW-1185">Reference proteome</keyword>
<evidence type="ECO:0000313" key="3">
    <source>
        <dbReference type="Proteomes" id="UP000474778"/>
    </source>
</evidence>
<evidence type="ECO:0000313" key="2">
    <source>
        <dbReference type="EMBL" id="MXR69666.1"/>
    </source>
</evidence>
<organism evidence="2 3">
    <name type="scientific">Shewanella insulae</name>
    <dbReference type="NCBI Taxonomy" id="2681496"/>
    <lineage>
        <taxon>Bacteria</taxon>
        <taxon>Pseudomonadati</taxon>
        <taxon>Pseudomonadota</taxon>
        <taxon>Gammaproteobacteria</taxon>
        <taxon>Alteromonadales</taxon>
        <taxon>Shewanellaceae</taxon>
        <taxon>Shewanella</taxon>
    </lineage>
</organism>
<protein>
    <submittedName>
        <fullName evidence="2">Alpha/beta fold hydrolase</fullName>
    </submittedName>
</protein>